<gene>
    <name evidence="1" type="ORF">BWK73_31675</name>
</gene>
<evidence type="ECO:0000313" key="2">
    <source>
        <dbReference type="Proteomes" id="UP000192491"/>
    </source>
</evidence>
<dbReference type="Proteomes" id="UP000192491">
    <property type="component" value="Unassembled WGS sequence"/>
</dbReference>
<dbReference type="EMBL" id="MTEJ01000258">
    <property type="protein sequence ID" value="OQX06135.1"/>
    <property type="molecule type" value="Genomic_DNA"/>
</dbReference>
<protein>
    <submittedName>
        <fullName evidence="1">Uncharacterized protein</fullName>
    </submittedName>
</protein>
<sequence length="167" mass="19662">MKKLYLIDDETRFYPRVDRHVPDGVDLLDFTGAGMLEEFQNELNNIKRDATNCFFLIDVLMPVPHYLQTSEFWIEQGRSYVGVQRKEVCGVALAHFLIEKEIYKDNWIKHIRLVTSYPSHMVDNLKNFTLHTQRLSNDNVLETLLIHKDDVNMAKKLDNFIQVEGYI</sequence>
<organism evidence="1 2">
    <name type="scientific">Thiothrix lacustris</name>
    <dbReference type="NCBI Taxonomy" id="525917"/>
    <lineage>
        <taxon>Bacteria</taxon>
        <taxon>Pseudomonadati</taxon>
        <taxon>Pseudomonadota</taxon>
        <taxon>Gammaproteobacteria</taxon>
        <taxon>Thiotrichales</taxon>
        <taxon>Thiotrichaceae</taxon>
        <taxon>Thiothrix</taxon>
    </lineage>
</organism>
<accession>A0A1Y1QI23</accession>
<reference evidence="1 2" key="1">
    <citation type="submission" date="2017-01" db="EMBL/GenBank/DDBJ databases">
        <title>Novel large sulfur bacteria in the metagenomes of groundwater-fed chemosynthetic microbial mats in the Lake Huron basin.</title>
        <authorList>
            <person name="Sharrar A.M."/>
            <person name="Flood B.E."/>
            <person name="Bailey J.V."/>
            <person name="Jones D.S."/>
            <person name="Biddanda B."/>
            <person name="Ruberg S.A."/>
            <person name="Marcus D.N."/>
            <person name="Dick G.J."/>
        </authorList>
    </citation>
    <scope>NUCLEOTIDE SEQUENCE [LARGE SCALE GENOMIC DNA]</scope>
    <source>
        <strain evidence="1">A8</strain>
    </source>
</reference>
<proteinExistence type="predicted"/>
<comment type="caution">
    <text evidence="1">The sequence shown here is derived from an EMBL/GenBank/DDBJ whole genome shotgun (WGS) entry which is preliminary data.</text>
</comment>
<name>A0A1Y1QI23_9GAMM</name>
<dbReference type="AlphaFoldDB" id="A0A1Y1QI23"/>
<evidence type="ECO:0000313" key="1">
    <source>
        <dbReference type="EMBL" id="OQX06135.1"/>
    </source>
</evidence>